<dbReference type="Proteomes" id="UP000711391">
    <property type="component" value="Unassembled WGS sequence"/>
</dbReference>
<dbReference type="PRINTS" id="PR00481">
    <property type="entry name" value="LAMNOPPTDASE"/>
</dbReference>
<dbReference type="InterPro" id="IPR000819">
    <property type="entry name" value="Peptidase_M17_C"/>
</dbReference>
<comment type="similarity">
    <text evidence="3 8">Belongs to the peptidase M17 family.</text>
</comment>
<dbReference type="PANTHER" id="PTHR11963:SF23">
    <property type="entry name" value="CYTOSOL AMINOPEPTIDASE"/>
    <property type="match status" value="1"/>
</dbReference>
<evidence type="ECO:0000256" key="4">
    <source>
        <dbReference type="ARBA" id="ARBA00022438"/>
    </source>
</evidence>
<feature type="binding site" evidence="8">
    <location>
        <position position="278"/>
    </location>
    <ligand>
        <name>Mn(2+)</name>
        <dbReference type="ChEBI" id="CHEBI:29035"/>
        <label>1</label>
    </ligand>
</feature>
<sequence length="503" mass="54295">MAYKVLNSVLVKDAGNLASLSTDMLVLVINKNTKNDSSFKELNKKSKNYISKTVQSHLDQSGSILLLPKVDGINAKNILLIKGLDTDTPTHKWLSLFQSIAHKGNQNKCKDISIMPGTTTPKDKDELWLIEMVSKTIESNVYIFSETKNKTSEKPSVKKLTILTSGLTGSKLTKAKQAAKVGYAIGEGVNTAKYLGDLPANHCTPRIIEKKVKAMTKDFPKLKVKSFNEQQMQKMGMGSFLSVSRGSEEPARMMVIEYKGGKSSDKPIALVGKGVTFDTGGVSIKPSAAMDEMKWDMCGAATVFGVMSTLARLNADVNVVGVMGCAENMCSSKATKPGDVVTSMSGQTIEILNTDAEGRLILADCLTYVGKYKPSYVIDMATLTGAVVIALGRHASGVMANDQYLADKIIESGEESGDRAWQLPLWDEHQSCTKTKYADLANIGGGREAGSIHAAAFLSKFTNDYKWAHIDIAATASYSTPVKAGTGRPVPLISQLLLSKKLK</sequence>
<dbReference type="Pfam" id="PF00883">
    <property type="entry name" value="Peptidase_M17"/>
    <property type="match status" value="1"/>
</dbReference>
<dbReference type="InterPro" id="IPR011356">
    <property type="entry name" value="Leucine_aapep/pepB"/>
</dbReference>
<comment type="catalytic activity">
    <reaction evidence="1 8">
        <text>Release of an N-terminal amino acid, Xaa-|-Yaa-, in which Xaa is preferably Leu, but may be other amino acids including Pro although not Arg or Lys, and Yaa may be Pro. Amino acid amides and methyl esters are also readily hydrolyzed, but rates on arylamides are exceedingly low.</text>
        <dbReference type="EC" id="3.4.11.1"/>
    </reaction>
</comment>
<evidence type="ECO:0000256" key="3">
    <source>
        <dbReference type="ARBA" id="ARBA00009528"/>
    </source>
</evidence>
<dbReference type="PANTHER" id="PTHR11963">
    <property type="entry name" value="LEUCINE AMINOPEPTIDASE-RELATED"/>
    <property type="match status" value="1"/>
</dbReference>
<evidence type="ECO:0000256" key="6">
    <source>
        <dbReference type="ARBA" id="ARBA00022801"/>
    </source>
</evidence>
<evidence type="ECO:0000256" key="7">
    <source>
        <dbReference type="ARBA" id="ARBA00023211"/>
    </source>
</evidence>
<evidence type="ECO:0000256" key="2">
    <source>
        <dbReference type="ARBA" id="ARBA00000967"/>
    </source>
</evidence>
<dbReference type="SUPFAM" id="SSF53187">
    <property type="entry name" value="Zn-dependent exopeptidases"/>
    <property type="match status" value="1"/>
</dbReference>
<feature type="binding site" evidence="8">
    <location>
        <position position="296"/>
    </location>
    <ligand>
        <name>Mn(2+)</name>
        <dbReference type="ChEBI" id="CHEBI:29035"/>
        <label>2</label>
    </ligand>
</feature>
<keyword evidence="8" id="KW-0479">Metal-binding</keyword>
<feature type="binding site" evidence="8">
    <location>
        <position position="278"/>
    </location>
    <ligand>
        <name>Mn(2+)</name>
        <dbReference type="ChEBI" id="CHEBI:29035"/>
        <label>2</label>
    </ligand>
</feature>
<feature type="binding site" evidence="8">
    <location>
        <position position="357"/>
    </location>
    <ligand>
        <name>Mn(2+)</name>
        <dbReference type="ChEBI" id="CHEBI:29035"/>
        <label>1</label>
    </ligand>
</feature>
<dbReference type="CDD" id="cd00433">
    <property type="entry name" value="Peptidase_M17"/>
    <property type="match status" value="1"/>
</dbReference>
<comment type="subcellular location">
    <subcellularLocation>
        <location evidence="8">Cytoplasm</location>
    </subcellularLocation>
</comment>
<evidence type="ECO:0000256" key="1">
    <source>
        <dbReference type="ARBA" id="ARBA00000135"/>
    </source>
</evidence>
<keyword evidence="8" id="KW-0963">Cytoplasm</keyword>
<dbReference type="Gene3D" id="3.40.630.10">
    <property type="entry name" value="Zn peptidases"/>
    <property type="match status" value="1"/>
</dbReference>
<dbReference type="AlphaFoldDB" id="A0A937LL16"/>
<dbReference type="EC" id="3.4.11.10" evidence="8"/>
<dbReference type="GO" id="GO:0006508">
    <property type="term" value="P:proteolysis"/>
    <property type="evidence" value="ECO:0007669"/>
    <property type="project" value="UniProtKB-KW"/>
</dbReference>
<keyword evidence="7 8" id="KW-0464">Manganese</keyword>
<feature type="binding site" evidence="8">
    <location>
        <position position="355"/>
    </location>
    <ligand>
        <name>Mn(2+)</name>
        <dbReference type="ChEBI" id="CHEBI:29035"/>
        <label>1</label>
    </ligand>
</feature>
<dbReference type="InterPro" id="IPR023042">
    <property type="entry name" value="Peptidase_M17_leu_NH2_pept"/>
</dbReference>
<keyword evidence="6 8" id="KW-0378">Hydrolase</keyword>
<dbReference type="InterPro" id="IPR008283">
    <property type="entry name" value="Peptidase_M17_N"/>
</dbReference>
<proteinExistence type="inferred from homology"/>
<evidence type="ECO:0000259" key="9">
    <source>
        <dbReference type="PROSITE" id="PS00631"/>
    </source>
</evidence>
<dbReference type="PROSITE" id="PS00631">
    <property type="entry name" value="CYTOSOL_AP"/>
    <property type="match status" value="1"/>
</dbReference>
<dbReference type="NCBIfam" id="NF002074">
    <property type="entry name" value="PRK00913.1-4"/>
    <property type="match status" value="1"/>
</dbReference>
<comment type="function">
    <text evidence="8">Presumably involved in the processing and regular turnover of intracellular proteins. Catalyzes the removal of unsubstituted N-terminal amino acids from various peptides.</text>
</comment>
<dbReference type="EC" id="3.4.11.1" evidence="8"/>
<feature type="domain" description="Cytosol aminopeptidase" evidence="9">
    <location>
        <begin position="353"/>
        <end position="360"/>
    </location>
</feature>
<evidence type="ECO:0000313" key="10">
    <source>
        <dbReference type="EMBL" id="MBL6818051.1"/>
    </source>
</evidence>
<organism evidence="10 11">
    <name type="scientific">SAR86 cluster bacterium</name>
    <dbReference type="NCBI Taxonomy" id="2030880"/>
    <lineage>
        <taxon>Bacteria</taxon>
        <taxon>Pseudomonadati</taxon>
        <taxon>Pseudomonadota</taxon>
        <taxon>Gammaproteobacteria</taxon>
        <taxon>SAR86 cluster</taxon>
    </lineage>
</organism>
<dbReference type="GO" id="GO:0070006">
    <property type="term" value="F:metalloaminopeptidase activity"/>
    <property type="evidence" value="ECO:0007669"/>
    <property type="project" value="InterPro"/>
</dbReference>
<reference evidence="10" key="1">
    <citation type="submission" date="2020-10" db="EMBL/GenBank/DDBJ databases">
        <title>Microbiome of the Black Sea water column analyzed by genome centric metagenomics.</title>
        <authorList>
            <person name="Cabello-Yeves P.J."/>
            <person name="Callieri C."/>
            <person name="Picazo A."/>
            <person name="Mehrshad M."/>
            <person name="Haro-Moreno J.M."/>
            <person name="Roda-Garcia J."/>
            <person name="Dzembekova N."/>
            <person name="Slabakova V."/>
            <person name="Slabakova N."/>
            <person name="Moncheva S."/>
            <person name="Rodriguez-Valera F."/>
        </authorList>
    </citation>
    <scope>NUCLEOTIDE SEQUENCE</scope>
    <source>
        <strain evidence="10">BS307-5m-G50</strain>
    </source>
</reference>
<dbReference type="Pfam" id="PF02789">
    <property type="entry name" value="Peptidase_M17_N"/>
    <property type="match status" value="1"/>
</dbReference>
<comment type="catalytic activity">
    <reaction evidence="2 8">
        <text>Release of an N-terminal amino acid, preferentially leucine, but not glutamic or aspartic acids.</text>
        <dbReference type="EC" id="3.4.11.10"/>
    </reaction>
</comment>
<evidence type="ECO:0000256" key="8">
    <source>
        <dbReference type="HAMAP-Rule" id="MF_00181"/>
    </source>
</evidence>
<evidence type="ECO:0000256" key="5">
    <source>
        <dbReference type="ARBA" id="ARBA00022670"/>
    </source>
</evidence>
<gene>
    <name evidence="8" type="primary">pepA</name>
    <name evidence="10" type="ORF">ISQ64_01445</name>
</gene>
<evidence type="ECO:0000313" key="11">
    <source>
        <dbReference type="Proteomes" id="UP000711391"/>
    </source>
</evidence>
<name>A0A937LL16_9GAMM</name>
<feature type="binding site" evidence="8">
    <location>
        <position position="357"/>
    </location>
    <ligand>
        <name>Mn(2+)</name>
        <dbReference type="ChEBI" id="CHEBI:29035"/>
        <label>2</label>
    </ligand>
</feature>
<dbReference type="GO" id="GO:0005737">
    <property type="term" value="C:cytoplasm"/>
    <property type="evidence" value="ECO:0007669"/>
    <property type="project" value="UniProtKB-SubCell"/>
</dbReference>
<keyword evidence="4 8" id="KW-0031">Aminopeptidase</keyword>
<feature type="active site" evidence="8">
    <location>
        <position position="359"/>
    </location>
</feature>
<protein>
    <recommendedName>
        <fullName evidence="8">Probable cytosol aminopeptidase</fullName>
        <ecNumber evidence="8">3.4.11.1</ecNumber>
    </recommendedName>
    <alternativeName>
        <fullName evidence="8">Leucine aminopeptidase</fullName>
        <shortName evidence="8">LAP</shortName>
        <ecNumber evidence="8">3.4.11.10</ecNumber>
    </alternativeName>
    <alternativeName>
        <fullName evidence="8">Leucyl aminopeptidase</fullName>
    </alternativeName>
</protein>
<comment type="caution">
    <text evidence="10">The sequence shown here is derived from an EMBL/GenBank/DDBJ whole genome shotgun (WGS) entry which is preliminary data.</text>
</comment>
<keyword evidence="5 8" id="KW-0645">Protease</keyword>
<feature type="active site" evidence="8">
    <location>
        <position position="285"/>
    </location>
</feature>
<dbReference type="Gene3D" id="3.40.220.10">
    <property type="entry name" value="Leucine Aminopeptidase, subunit E, domain 1"/>
    <property type="match status" value="1"/>
</dbReference>
<accession>A0A937LL16</accession>
<dbReference type="GO" id="GO:0030145">
    <property type="term" value="F:manganese ion binding"/>
    <property type="evidence" value="ECO:0007669"/>
    <property type="project" value="UniProtKB-UniRule"/>
</dbReference>
<dbReference type="EMBL" id="JADHQD010000005">
    <property type="protein sequence ID" value="MBL6818051.1"/>
    <property type="molecule type" value="Genomic_DNA"/>
</dbReference>
<comment type="cofactor">
    <cofactor evidence="8">
        <name>Mn(2+)</name>
        <dbReference type="ChEBI" id="CHEBI:29035"/>
    </cofactor>
    <text evidence="8">Binds 2 manganese ions per subunit.</text>
</comment>
<dbReference type="SUPFAM" id="SSF52949">
    <property type="entry name" value="Macro domain-like"/>
    <property type="match status" value="1"/>
</dbReference>
<dbReference type="InterPro" id="IPR043472">
    <property type="entry name" value="Macro_dom-like"/>
</dbReference>
<dbReference type="HAMAP" id="MF_00181">
    <property type="entry name" value="Cytosol_peptidase_M17"/>
    <property type="match status" value="1"/>
</dbReference>
<feature type="binding site" evidence="8">
    <location>
        <position position="273"/>
    </location>
    <ligand>
        <name>Mn(2+)</name>
        <dbReference type="ChEBI" id="CHEBI:29035"/>
        <label>2</label>
    </ligand>
</feature>